<dbReference type="RefSeq" id="WP_010854335.1">
    <property type="nucleotide sequence ID" value="NZ_AQHR01000059.1"/>
</dbReference>
<evidence type="ECO:0000313" key="2">
    <source>
        <dbReference type="Proteomes" id="UP000013909"/>
    </source>
</evidence>
<gene>
    <name evidence="1" type="ORF">ADIS_2197</name>
</gene>
<dbReference type="Proteomes" id="UP000013909">
    <property type="component" value="Unassembled WGS sequence"/>
</dbReference>
<sequence>MKVFKGLMMVGMGLVLLLIGEPVQAQSPTSQNPSVWGDSGMKMDTIFSVLPIREDDKLYQIAIWRRIDLREKFNLPFYGTGGLKLGGIMRNILKAVEDNELTPFADEDFTRQMSITDFQKNFWINEIGDSIFVRDLYYVDFKEDFLFDRNRSETKFDIKYIILTMPSETNSNAGERTIGYFRYKDFYEHFKDHPEAKWINFQNPSKNIPYNQAFDLRLFRSVIRKYTNPDNALIADMVDNSDPNARMLAYLKSLEFEYKLLEWENDLWEW</sequence>
<comment type="caution">
    <text evidence="1">The sequence shown here is derived from an EMBL/GenBank/DDBJ whole genome shotgun (WGS) entry which is preliminary data.</text>
</comment>
<dbReference type="EMBL" id="AQHR01000059">
    <property type="protein sequence ID" value="EON77329.1"/>
    <property type="molecule type" value="Genomic_DNA"/>
</dbReference>
<dbReference type="AlphaFoldDB" id="R7ZTK6"/>
<keyword evidence="2" id="KW-1185">Reference proteome</keyword>
<accession>R7ZTK6</accession>
<name>R7ZTK6_9BACT</name>
<protein>
    <recommendedName>
        <fullName evidence="3">Gliding motility protein GldN</fullName>
    </recommendedName>
</protein>
<reference evidence="1 2" key="1">
    <citation type="submission" date="2013-02" db="EMBL/GenBank/DDBJ databases">
        <title>A novel strain isolated from Lonar lake, Maharashtra, India.</title>
        <authorList>
            <person name="Singh A."/>
        </authorList>
    </citation>
    <scope>NUCLEOTIDE SEQUENCE [LARGE SCALE GENOMIC DNA]</scope>
    <source>
        <strain evidence="1 2">AK24</strain>
    </source>
</reference>
<dbReference type="InterPro" id="IPR019847">
    <property type="entry name" value="Gliding_motility_assoc_GldN"/>
</dbReference>
<dbReference type="STRING" id="1232681.ADIS_2197"/>
<dbReference type="OrthoDB" id="1141916at2"/>
<proteinExistence type="predicted"/>
<evidence type="ECO:0000313" key="1">
    <source>
        <dbReference type="EMBL" id="EON77329.1"/>
    </source>
</evidence>
<dbReference type="Pfam" id="PF19841">
    <property type="entry name" value="GldN"/>
    <property type="match status" value="1"/>
</dbReference>
<evidence type="ECO:0008006" key="3">
    <source>
        <dbReference type="Google" id="ProtNLM"/>
    </source>
</evidence>
<dbReference type="PATRIC" id="fig|1288963.3.peg.2188"/>
<dbReference type="NCBIfam" id="TIGR03523">
    <property type="entry name" value="GldN"/>
    <property type="match status" value="1"/>
</dbReference>
<organism evidence="1 2">
    <name type="scientific">Lunatimonas lonarensis</name>
    <dbReference type="NCBI Taxonomy" id="1232681"/>
    <lineage>
        <taxon>Bacteria</taxon>
        <taxon>Pseudomonadati</taxon>
        <taxon>Bacteroidota</taxon>
        <taxon>Cytophagia</taxon>
        <taxon>Cytophagales</taxon>
        <taxon>Cyclobacteriaceae</taxon>
    </lineage>
</organism>